<evidence type="ECO:0000256" key="7">
    <source>
        <dbReference type="ARBA" id="ARBA00023239"/>
    </source>
</evidence>
<evidence type="ECO:0000313" key="8">
    <source>
        <dbReference type="EMBL" id="ALS22037.1"/>
    </source>
</evidence>
<reference evidence="9" key="1">
    <citation type="submission" date="2015-12" db="EMBL/GenBank/DDBJ databases">
        <title>Complete genome sequences of two moderately thermophilic Paenibacillus species.</title>
        <authorList>
            <person name="Butler R.III."/>
            <person name="Wang J."/>
            <person name="Stark B.C."/>
            <person name="Pombert J.-F."/>
        </authorList>
    </citation>
    <scope>NUCLEOTIDE SEQUENCE [LARGE SCALE GENOMIC DNA]</scope>
    <source>
        <strain evidence="9">32O-Y</strain>
    </source>
</reference>
<dbReference type="EMBL" id="CP013652">
    <property type="protein sequence ID" value="ALS22037.1"/>
    <property type="molecule type" value="Genomic_DNA"/>
</dbReference>
<dbReference type="GO" id="GO:0006144">
    <property type="term" value="P:purine nucleobase metabolic process"/>
    <property type="evidence" value="ECO:0007669"/>
    <property type="project" value="UniProtKB-KW"/>
</dbReference>
<evidence type="ECO:0000256" key="4">
    <source>
        <dbReference type="ARBA" id="ARBA00022631"/>
    </source>
</evidence>
<dbReference type="PRINTS" id="PR00093">
    <property type="entry name" value="URICASE"/>
</dbReference>
<keyword evidence="9" id="KW-1185">Reference proteome</keyword>
<proteinExistence type="predicted"/>
<dbReference type="OrthoDB" id="9809009at2"/>
<dbReference type="RefSeq" id="WP_062408376.1">
    <property type="nucleotide sequence ID" value="NZ_CP013652.1"/>
</dbReference>
<dbReference type="InterPro" id="IPR036778">
    <property type="entry name" value="OHCU_decarboxylase_sf"/>
</dbReference>
<dbReference type="SUPFAM" id="SSF158694">
    <property type="entry name" value="UraD-Like"/>
    <property type="match status" value="1"/>
</dbReference>
<dbReference type="Gene3D" id="3.10.270.10">
    <property type="entry name" value="Urate Oxidase"/>
    <property type="match status" value="1"/>
</dbReference>
<evidence type="ECO:0000256" key="6">
    <source>
        <dbReference type="ARBA" id="ARBA00023002"/>
    </source>
</evidence>
<comment type="catalytic activity">
    <reaction evidence="1">
        <text>5-hydroxy-2-oxo-4-ureido-2,5-dihydro-1H-imidazole-5-carboxylate + H(+) = (S)-allantoin + CO2</text>
        <dbReference type="Rhea" id="RHEA:26301"/>
        <dbReference type="ChEBI" id="CHEBI:15378"/>
        <dbReference type="ChEBI" id="CHEBI:15678"/>
        <dbReference type="ChEBI" id="CHEBI:16526"/>
        <dbReference type="ChEBI" id="CHEBI:58639"/>
        <dbReference type="EC" id="4.1.1.97"/>
    </reaction>
</comment>
<gene>
    <name evidence="8" type="ORF">IJ22_16630</name>
</gene>
<keyword evidence="5" id="KW-0210">Decarboxylase</keyword>
<dbReference type="Pfam" id="PF01014">
    <property type="entry name" value="Uricase"/>
    <property type="match status" value="2"/>
</dbReference>
<dbReference type="Gene3D" id="1.10.3330.10">
    <property type="entry name" value="Oxo-4-hydroxy-4-carboxy-5-ureidoimidazoline decarboxylase"/>
    <property type="match status" value="1"/>
</dbReference>
<dbReference type="InterPro" id="IPR002042">
    <property type="entry name" value="Uricase"/>
</dbReference>
<dbReference type="GO" id="GO:0016491">
    <property type="term" value="F:oxidoreductase activity"/>
    <property type="evidence" value="ECO:0007669"/>
    <property type="project" value="UniProtKB-KW"/>
</dbReference>
<accession>A0A0U2W3I6</accession>
<keyword evidence="7" id="KW-0456">Lyase</keyword>
<dbReference type="SUPFAM" id="SSF55620">
    <property type="entry name" value="Tetrahydrobiopterin biosynthesis enzymes-like"/>
    <property type="match status" value="2"/>
</dbReference>
<dbReference type="GO" id="GO:0000255">
    <property type="term" value="P:allantoin metabolic process"/>
    <property type="evidence" value="ECO:0007669"/>
    <property type="project" value="InterPro"/>
</dbReference>
<dbReference type="AlphaFoldDB" id="A0A0U2W3I6"/>
<dbReference type="InterPro" id="IPR017580">
    <property type="entry name" value="OHCU_decarboxylase-1"/>
</dbReference>
<reference evidence="8 9" key="2">
    <citation type="journal article" date="2016" name="Genome Announc.">
        <title>Complete Genome Sequences of Two Interactive Moderate Thermophiles, Paenibacillus napthalenovorans 32O-Y and Paenibacillus sp. 32O-W.</title>
        <authorList>
            <person name="Butler R.R.III."/>
            <person name="Wang J."/>
            <person name="Stark B.C."/>
            <person name="Pombert J.F."/>
        </authorList>
    </citation>
    <scope>NUCLEOTIDE SEQUENCE [LARGE SCALE GENOMIC DNA]</scope>
    <source>
        <strain evidence="8 9">32O-Y</strain>
    </source>
</reference>
<name>A0A0U2W3I6_9BACL</name>
<keyword evidence="4" id="KW-0659">Purine metabolism</keyword>
<evidence type="ECO:0000313" key="9">
    <source>
        <dbReference type="Proteomes" id="UP000061660"/>
    </source>
</evidence>
<protein>
    <submittedName>
        <fullName evidence="8">Uricase</fullName>
    </submittedName>
</protein>
<evidence type="ECO:0000256" key="5">
    <source>
        <dbReference type="ARBA" id="ARBA00022793"/>
    </source>
</evidence>
<evidence type="ECO:0000256" key="1">
    <source>
        <dbReference type="ARBA" id="ARBA00001163"/>
    </source>
</evidence>
<comment type="pathway">
    <text evidence="2">Purine metabolism; urate degradation; (S)-allantoin from urate: step 3/3.</text>
</comment>
<dbReference type="GO" id="GO:0051997">
    <property type="term" value="F:2-oxo-4-hydroxy-4-carboxy-5-ureidoimidazoline decarboxylase activity"/>
    <property type="evidence" value="ECO:0007669"/>
    <property type="project" value="UniProtKB-EC"/>
</dbReference>
<sequence length="511" mass="56897">MKIRLNALNSMEKHAFVETIGWVFEHSPWIAETVYAARPFSSVKHLHDAMLEAVRSASPKERLALLRAHPDLAGKLSMSETSVKEQQGAGLTGLTEAEYAEFSSCNEAYVGKFGFPFIMAVRGHNKHSILAAMQARLKGTTEEEYEIAWREVSKIALFRLNDRIEEDTVSCSGKGNANMMIKPNETGRTMYYGKGDVLVYRTFAKPLQAIRRIPESGFIGSDNVIFALNVNIAVQGDAFLPSFTEGDNSLVVATDSMKNLILRHAADYDGCTVEGFLLHISRIFLSKYPQMTTIRMRADRIPFETLPVPGPQGDLIESGLVYRRSHNDHSSAALTVERSGEGIVVTGHQCSVSDLQLIKVKGSSFAGFVRDEYTTLPESHDRPLFIWLNIGWKYGKVEDVISPGEESYVASEQIRDIAHTVFHEQNSPSIQHLIYHIGLRILSRFPQLSEVRFESNNRTWETVVEEISGSEGRVYTEPRPPYGFQGFTMTQADLTEAHAGTAAGEQKGVTA</sequence>
<dbReference type="PANTHER" id="PTHR43466">
    <property type="entry name" value="2-OXO-4-HYDROXY-4-CARBOXY-5-UREIDOIMIDAZOLINE DECARBOXYLASE-RELATED"/>
    <property type="match status" value="1"/>
</dbReference>
<organism evidence="8 9">
    <name type="scientific">Paenibacillus naphthalenovorans</name>
    <dbReference type="NCBI Taxonomy" id="162209"/>
    <lineage>
        <taxon>Bacteria</taxon>
        <taxon>Bacillati</taxon>
        <taxon>Bacillota</taxon>
        <taxon>Bacilli</taxon>
        <taxon>Bacillales</taxon>
        <taxon>Paenibacillaceae</taxon>
        <taxon>Paenibacillus</taxon>
    </lineage>
</organism>
<dbReference type="Proteomes" id="UP000061660">
    <property type="component" value="Chromosome"/>
</dbReference>
<dbReference type="NCBIfam" id="TIGR03164">
    <property type="entry name" value="UHCUDC"/>
    <property type="match status" value="1"/>
</dbReference>
<dbReference type="PATRIC" id="fig|162209.4.peg.1761"/>
<dbReference type="Pfam" id="PF09349">
    <property type="entry name" value="OHCU_decarbox"/>
    <property type="match status" value="1"/>
</dbReference>
<dbReference type="PANTHER" id="PTHR43466:SF1">
    <property type="entry name" value="2-OXO-4-HYDROXY-4-CARBOXY-5-UREIDOIMIDAZOLINE DECARBOXYLASE-RELATED"/>
    <property type="match status" value="1"/>
</dbReference>
<dbReference type="GO" id="GO:0019628">
    <property type="term" value="P:urate catabolic process"/>
    <property type="evidence" value="ECO:0007669"/>
    <property type="project" value="UniProtKB-UniPathway"/>
</dbReference>
<keyword evidence="6" id="KW-0560">Oxidoreductase</keyword>
<comment type="pathway">
    <text evidence="3">Purine metabolism; urate degradation; (S)-allantoin from urate: step 1/3.</text>
</comment>
<dbReference type="UniPathway" id="UPA00394">
    <property type="reaction ID" value="UER00650"/>
</dbReference>
<evidence type="ECO:0000256" key="3">
    <source>
        <dbReference type="ARBA" id="ARBA00004831"/>
    </source>
</evidence>
<dbReference type="NCBIfam" id="TIGR03383">
    <property type="entry name" value="urate_oxi"/>
    <property type="match status" value="1"/>
</dbReference>
<evidence type="ECO:0000256" key="2">
    <source>
        <dbReference type="ARBA" id="ARBA00004754"/>
    </source>
</evidence>
<dbReference type="InterPro" id="IPR018020">
    <property type="entry name" value="OHCU_decarboxylase"/>
</dbReference>
<dbReference type="KEGG" id="pnp:IJ22_16630"/>
<dbReference type="STRING" id="162209.IJ22_16630"/>